<evidence type="ECO:0000313" key="1">
    <source>
        <dbReference type="EMBL" id="TWU11896.1"/>
    </source>
</evidence>
<name>A0A5C6BKN3_9PLAN</name>
<accession>A0A5C6BKN3</accession>
<dbReference type="AlphaFoldDB" id="A0A5C6BKN3"/>
<sequence>MAMHGEAAAGGGLLAGRATWDIFHSPPAQPSWQCLPVRAVGDGRKWSGRFAFRNGVAYN</sequence>
<proteinExistence type="predicted"/>
<organism evidence="1 2">
    <name type="scientific">Symmachiella macrocystis</name>
    <dbReference type="NCBI Taxonomy" id="2527985"/>
    <lineage>
        <taxon>Bacteria</taxon>
        <taxon>Pseudomonadati</taxon>
        <taxon>Planctomycetota</taxon>
        <taxon>Planctomycetia</taxon>
        <taxon>Planctomycetales</taxon>
        <taxon>Planctomycetaceae</taxon>
        <taxon>Symmachiella</taxon>
    </lineage>
</organism>
<dbReference type="EMBL" id="SJPP01000001">
    <property type="protein sequence ID" value="TWU11896.1"/>
    <property type="molecule type" value="Genomic_DNA"/>
</dbReference>
<reference evidence="1 2" key="1">
    <citation type="submission" date="2019-02" db="EMBL/GenBank/DDBJ databases">
        <title>Deep-cultivation of Planctomycetes and their phenomic and genomic characterization uncovers novel biology.</title>
        <authorList>
            <person name="Wiegand S."/>
            <person name="Jogler M."/>
            <person name="Boedeker C."/>
            <person name="Pinto D."/>
            <person name="Vollmers J."/>
            <person name="Rivas-Marin E."/>
            <person name="Kohn T."/>
            <person name="Peeters S.H."/>
            <person name="Heuer A."/>
            <person name="Rast P."/>
            <person name="Oberbeckmann S."/>
            <person name="Bunk B."/>
            <person name="Jeske O."/>
            <person name="Meyerdierks A."/>
            <person name="Storesund J.E."/>
            <person name="Kallscheuer N."/>
            <person name="Luecker S."/>
            <person name="Lage O.M."/>
            <person name="Pohl T."/>
            <person name="Merkel B.J."/>
            <person name="Hornburger P."/>
            <person name="Mueller R.-W."/>
            <person name="Bruemmer F."/>
            <person name="Labrenz M."/>
            <person name="Spormann A.M."/>
            <person name="Op Den Camp H."/>
            <person name="Overmann J."/>
            <person name="Amann R."/>
            <person name="Jetten M.S.M."/>
            <person name="Mascher T."/>
            <person name="Medema M.H."/>
            <person name="Devos D.P."/>
            <person name="Kaster A.-K."/>
            <person name="Ovreas L."/>
            <person name="Rohde M."/>
            <person name="Galperin M.Y."/>
            <person name="Jogler C."/>
        </authorList>
    </citation>
    <scope>NUCLEOTIDE SEQUENCE [LARGE SCALE GENOMIC DNA]</scope>
    <source>
        <strain evidence="1 2">CA54</strain>
    </source>
</reference>
<dbReference type="Proteomes" id="UP000320735">
    <property type="component" value="Unassembled WGS sequence"/>
</dbReference>
<keyword evidence="2" id="KW-1185">Reference proteome</keyword>
<comment type="caution">
    <text evidence="1">The sequence shown here is derived from an EMBL/GenBank/DDBJ whole genome shotgun (WGS) entry which is preliminary data.</text>
</comment>
<gene>
    <name evidence="1" type="ORF">CA54_07080</name>
</gene>
<evidence type="ECO:0000313" key="2">
    <source>
        <dbReference type="Proteomes" id="UP000320735"/>
    </source>
</evidence>
<protein>
    <submittedName>
        <fullName evidence="1">Uncharacterized protein</fullName>
    </submittedName>
</protein>